<keyword evidence="3" id="KW-0472">Membrane</keyword>
<evidence type="ECO:0000256" key="2">
    <source>
        <dbReference type="ARBA" id="ARBA00022803"/>
    </source>
</evidence>
<dbReference type="PANTHER" id="PTHR44227">
    <property type="match status" value="1"/>
</dbReference>
<keyword evidence="3" id="KW-0812">Transmembrane</keyword>
<keyword evidence="5" id="KW-1185">Reference proteome</keyword>
<dbReference type="OrthoDB" id="127293at2"/>
<evidence type="ECO:0000256" key="1">
    <source>
        <dbReference type="ARBA" id="ARBA00022737"/>
    </source>
</evidence>
<dbReference type="InterPro" id="IPR011990">
    <property type="entry name" value="TPR-like_helical_dom_sf"/>
</dbReference>
<keyword evidence="2" id="KW-0802">TPR repeat</keyword>
<dbReference type="RefSeq" id="WP_148894146.1">
    <property type="nucleotide sequence ID" value="NZ_VNIB01000001.1"/>
</dbReference>
<comment type="caution">
    <text evidence="4">The sequence shown here is derived from an EMBL/GenBank/DDBJ whole genome shotgun (WGS) entry which is preliminary data.</text>
</comment>
<proteinExistence type="predicted"/>
<organism evidence="4 5">
    <name type="scientific">Geothermobacter ehrlichii</name>
    <dbReference type="NCBI Taxonomy" id="213224"/>
    <lineage>
        <taxon>Bacteria</taxon>
        <taxon>Pseudomonadati</taxon>
        <taxon>Thermodesulfobacteriota</taxon>
        <taxon>Desulfuromonadia</taxon>
        <taxon>Desulfuromonadales</taxon>
        <taxon>Geothermobacteraceae</taxon>
        <taxon>Geothermobacter</taxon>
    </lineage>
</organism>
<evidence type="ECO:0000313" key="5">
    <source>
        <dbReference type="Proteomes" id="UP000324159"/>
    </source>
</evidence>
<keyword evidence="1" id="KW-0677">Repeat</keyword>
<dbReference type="SUPFAM" id="SSF48452">
    <property type="entry name" value="TPR-like"/>
    <property type="match status" value="1"/>
</dbReference>
<sequence length="568" mass="63630">MRISRGFQLLFLVFVVCGVFYPAIFAGINSVDDWRMFYDLEVMAEKSPWALFLPTPGFYYRPLLMLTFVVDYMLWGQEPSFYHLVNILIHAANACLIFLLTESLLKVGDEEGEPGPWPLLAGLLFAVHPIVTESVDWISGRTDLLGCFFVLLATLAIVAANRRRNLGFVILGVGAMILAIMSKEIMVFFLPPGAFLLCRLSPATHGTAWCRQAVTVFLSPFVFAGLLYFGLRIQKYGLGAGFSALLHRYDYGLFDTVRVFFKAFGFYVKKMFYPLPLNFAIVSASDAYVWVGIAAVAAMVFMLRRRLLGLDLVAVSFYLVFPGVLIALTNIAWTPLAERYVYLATVFLVTGLAHLLRDISLSMRRETVVVGCLAVLLLPMTVATVERNFVWQDNARLYADTKVKSPEFAAMNNELAIALINAGDLKAAEKVLAEGKKKATSSPLLYINQARIYLKLGEYDEARKEILQICTDKSSANIEALKMLARIDEIRFSKSADDGVMKQLLDTYRVLTFRKADPFYDYRYGQLLLKAGDRTRALEHFKAAALRAPAGSHYKLAAAKLVSRLQQN</sequence>
<feature type="transmembrane region" description="Helical" evidence="3">
    <location>
        <begin position="279"/>
        <end position="303"/>
    </location>
</feature>
<dbReference type="Proteomes" id="UP000324159">
    <property type="component" value="Unassembled WGS sequence"/>
</dbReference>
<dbReference type="InterPro" id="IPR052346">
    <property type="entry name" value="O-mannosyl-transferase_TMTC"/>
</dbReference>
<feature type="transmembrane region" description="Helical" evidence="3">
    <location>
        <begin position="310"/>
        <end position="333"/>
    </location>
</feature>
<feature type="transmembrane region" description="Helical" evidence="3">
    <location>
        <begin position="209"/>
        <end position="231"/>
    </location>
</feature>
<accession>A0A5D3WN01</accession>
<feature type="transmembrane region" description="Helical" evidence="3">
    <location>
        <begin position="368"/>
        <end position="385"/>
    </location>
</feature>
<dbReference type="Gene3D" id="1.25.40.10">
    <property type="entry name" value="Tetratricopeptide repeat domain"/>
    <property type="match status" value="1"/>
</dbReference>
<feature type="transmembrane region" description="Helical" evidence="3">
    <location>
        <begin position="166"/>
        <end position="197"/>
    </location>
</feature>
<protein>
    <recommendedName>
        <fullName evidence="6">Tetratricopeptide repeat protein</fullName>
    </recommendedName>
</protein>
<feature type="transmembrane region" description="Helical" evidence="3">
    <location>
        <begin position="58"/>
        <end position="75"/>
    </location>
</feature>
<evidence type="ECO:0000313" key="4">
    <source>
        <dbReference type="EMBL" id="TYO99947.1"/>
    </source>
</evidence>
<reference evidence="4 5" key="1">
    <citation type="submission" date="2019-07" db="EMBL/GenBank/DDBJ databases">
        <title>Genomic Encyclopedia of Type Strains, Phase IV (KMG-IV): sequencing the most valuable type-strain genomes for metagenomic binning, comparative biology and taxonomic classification.</title>
        <authorList>
            <person name="Goeker M."/>
        </authorList>
    </citation>
    <scope>NUCLEOTIDE SEQUENCE [LARGE SCALE GENOMIC DNA]</scope>
    <source>
        <strain evidence="4 5">SS015</strain>
    </source>
</reference>
<keyword evidence="3" id="KW-1133">Transmembrane helix</keyword>
<name>A0A5D3WN01_9BACT</name>
<feature type="transmembrane region" description="Helical" evidence="3">
    <location>
        <begin position="87"/>
        <end position="105"/>
    </location>
</feature>
<evidence type="ECO:0000256" key="3">
    <source>
        <dbReference type="SAM" id="Phobius"/>
    </source>
</evidence>
<dbReference type="AlphaFoldDB" id="A0A5D3WN01"/>
<evidence type="ECO:0008006" key="6">
    <source>
        <dbReference type="Google" id="ProtNLM"/>
    </source>
</evidence>
<gene>
    <name evidence="4" type="ORF">EDC39_101107</name>
</gene>
<feature type="transmembrane region" description="Helical" evidence="3">
    <location>
        <begin position="339"/>
        <end position="356"/>
    </location>
</feature>
<dbReference type="PANTHER" id="PTHR44227:SF3">
    <property type="entry name" value="PROTEIN O-MANNOSYL-TRANSFERASE TMTC4"/>
    <property type="match status" value="1"/>
</dbReference>
<feature type="transmembrane region" description="Helical" evidence="3">
    <location>
        <begin position="7"/>
        <end position="28"/>
    </location>
</feature>
<dbReference type="EMBL" id="VNIB01000001">
    <property type="protein sequence ID" value="TYO99947.1"/>
    <property type="molecule type" value="Genomic_DNA"/>
</dbReference>
<feature type="transmembrane region" description="Helical" evidence="3">
    <location>
        <begin position="142"/>
        <end position="160"/>
    </location>
</feature>